<dbReference type="Pfam" id="PF00106">
    <property type="entry name" value="adh_short"/>
    <property type="match status" value="1"/>
</dbReference>
<dbReference type="EMBL" id="CAJVPI010000287">
    <property type="protein sequence ID" value="CAG8513868.1"/>
    <property type="molecule type" value="Genomic_DNA"/>
</dbReference>
<evidence type="ECO:0000313" key="5">
    <source>
        <dbReference type="EMBL" id="CAG8513868.1"/>
    </source>
</evidence>
<accession>A0A9N9A1E7</accession>
<keyword evidence="2" id="KW-0521">NADP</keyword>
<dbReference type="FunFam" id="3.40.50.720:FF:000047">
    <property type="entry name" value="NADP-dependent L-serine/L-allo-threonine dehydrogenase"/>
    <property type="match status" value="1"/>
</dbReference>
<keyword evidence="6" id="KW-1185">Reference proteome</keyword>
<dbReference type="Proteomes" id="UP000789739">
    <property type="component" value="Unassembled WGS sequence"/>
</dbReference>
<dbReference type="InterPro" id="IPR020904">
    <property type="entry name" value="Sc_DH/Rdtase_CS"/>
</dbReference>
<dbReference type="PRINTS" id="PR00080">
    <property type="entry name" value="SDRFAMILY"/>
</dbReference>
<name>A0A9N9A1E7_9GLOM</name>
<dbReference type="InterPro" id="IPR036291">
    <property type="entry name" value="NAD(P)-bd_dom_sf"/>
</dbReference>
<dbReference type="PANTHER" id="PTHR42901">
    <property type="entry name" value="ALCOHOL DEHYDROGENASE"/>
    <property type="match status" value="1"/>
</dbReference>
<keyword evidence="3" id="KW-0560">Oxidoreductase</keyword>
<protein>
    <submittedName>
        <fullName evidence="5">5225_t:CDS:1</fullName>
    </submittedName>
</protein>
<dbReference type="SUPFAM" id="SSF51735">
    <property type="entry name" value="NAD(P)-binding Rossmann-fold domains"/>
    <property type="match status" value="1"/>
</dbReference>
<sequence>MTSNLSGKVVLITGASAGIGAATALEFAKHGSNLISFILIKTLHYLLRRVANPTAKVCVRVVDVQNKKEIDNAINGLPDEFKDIDILVNNAGLAIGFDPLEKNSENAVQQVIGTNVNGYIYMIQAVLPRMKERNSGDIINVGSISGFQTHRHGNALYAASKHAVEGITTSIRKELVATKIRAILIRPGAVRTDFTLNRVPELGPEFVDTYYAGFEPLVAQDIADCIIYAASRPTNVVISELTVLPNAQADIALVHREGAKGPV</sequence>
<dbReference type="PRINTS" id="PR00081">
    <property type="entry name" value="GDHRDH"/>
</dbReference>
<dbReference type="Gene3D" id="3.40.50.720">
    <property type="entry name" value="NAD(P)-binding Rossmann-like Domain"/>
    <property type="match status" value="1"/>
</dbReference>
<evidence type="ECO:0000256" key="4">
    <source>
        <dbReference type="RuleBase" id="RU000363"/>
    </source>
</evidence>
<dbReference type="PANTHER" id="PTHR42901:SF1">
    <property type="entry name" value="ALCOHOL DEHYDROGENASE"/>
    <property type="match status" value="1"/>
</dbReference>
<evidence type="ECO:0000313" key="6">
    <source>
        <dbReference type="Proteomes" id="UP000789739"/>
    </source>
</evidence>
<comment type="similarity">
    <text evidence="1 4">Belongs to the short-chain dehydrogenases/reductases (SDR) family.</text>
</comment>
<comment type="caution">
    <text evidence="5">The sequence shown here is derived from an EMBL/GenBank/DDBJ whole genome shotgun (WGS) entry which is preliminary data.</text>
</comment>
<dbReference type="PROSITE" id="PS00061">
    <property type="entry name" value="ADH_SHORT"/>
    <property type="match status" value="1"/>
</dbReference>
<dbReference type="GO" id="GO:0016616">
    <property type="term" value="F:oxidoreductase activity, acting on the CH-OH group of donors, NAD or NADP as acceptor"/>
    <property type="evidence" value="ECO:0007669"/>
    <property type="project" value="UniProtKB-ARBA"/>
</dbReference>
<reference evidence="5" key="1">
    <citation type="submission" date="2021-06" db="EMBL/GenBank/DDBJ databases">
        <authorList>
            <person name="Kallberg Y."/>
            <person name="Tangrot J."/>
            <person name="Rosling A."/>
        </authorList>
    </citation>
    <scope>NUCLEOTIDE SEQUENCE</scope>
    <source>
        <strain evidence="5">BR232B</strain>
    </source>
</reference>
<evidence type="ECO:0000256" key="2">
    <source>
        <dbReference type="ARBA" id="ARBA00022857"/>
    </source>
</evidence>
<evidence type="ECO:0000256" key="1">
    <source>
        <dbReference type="ARBA" id="ARBA00006484"/>
    </source>
</evidence>
<organism evidence="5 6">
    <name type="scientific">Paraglomus brasilianum</name>
    <dbReference type="NCBI Taxonomy" id="144538"/>
    <lineage>
        <taxon>Eukaryota</taxon>
        <taxon>Fungi</taxon>
        <taxon>Fungi incertae sedis</taxon>
        <taxon>Mucoromycota</taxon>
        <taxon>Glomeromycotina</taxon>
        <taxon>Glomeromycetes</taxon>
        <taxon>Paraglomerales</taxon>
        <taxon>Paraglomeraceae</taxon>
        <taxon>Paraglomus</taxon>
    </lineage>
</organism>
<evidence type="ECO:0000256" key="3">
    <source>
        <dbReference type="ARBA" id="ARBA00023002"/>
    </source>
</evidence>
<proteinExistence type="inferred from homology"/>
<dbReference type="InterPro" id="IPR002347">
    <property type="entry name" value="SDR_fam"/>
</dbReference>
<dbReference type="AlphaFoldDB" id="A0A9N9A1E7"/>
<dbReference type="OrthoDB" id="6251714at2759"/>
<gene>
    <name evidence="5" type="ORF">PBRASI_LOCUS3260</name>
</gene>